<dbReference type="Gene3D" id="2.30.40.10">
    <property type="entry name" value="Urease, subunit C, domain 1"/>
    <property type="match status" value="1"/>
</dbReference>
<dbReference type="InterPro" id="IPR012696">
    <property type="entry name" value="PhnM"/>
</dbReference>
<dbReference type="InterPro" id="IPR013108">
    <property type="entry name" value="Amidohydro_3"/>
</dbReference>
<name>A0ABS1Q1P7_9ACTN</name>
<dbReference type="Pfam" id="PF07969">
    <property type="entry name" value="Amidohydro_3"/>
    <property type="match status" value="1"/>
</dbReference>
<dbReference type="NCBIfam" id="NF011990">
    <property type="entry name" value="PRK15446.2-6"/>
    <property type="match status" value="1"/>
</dbReference>
<dbReference type="Gene3D" id="3.20.20.140">
    <property type="entry name" value="Metal-dependent hydrolases"/>
    <property type="match status" value="2"/>
</dbReference>
<dbReference type="InterPro" id="IPR011059">
    <property type="entry name" value="Metal-dep_hydrolase_composite"/>
</dbReference>
<reference evidence="2 3" key="1">
    <citation type="submission" date="2021-01" db="EMBL/GenBank/DDBJ databases">
        <title>WGS of actinomycetes isolated from Thailand.</title>
        <authorList>
            <person name="Thawai C."/>
        </authorList>
    </citation>
    <scope>NUCLEOTIDE SEQUENCE [LARGE SCALE GENOMIC DNA]</scope>
    <source>
        <strain evidence="2 3">CA3R110</strain>
    </source>
</reference>
<sequence length="391" mass="41711">MTNDELVLTNARVVLGDEVILGSVAVRDGRIADISTGIVAAGQDLDGDYLLPGIVELHTDHVEYHLRPRPGVHWEAMPAVLAHDAQLTAAGATTVLDAVRLGSEPSNRETVTRSARRLMDAITTASAAGAFRADHAIHLRCEVSAEDCLDRFEEFADHPLVRLASLMDHTPGQRQFHDLAQFKKYYIGKGLVSESDVDAYADELLHEASRHADRNRHAVAEGARRRGIALAAHDDATTEHVKESVGLGVRIAEFPTTIVAAEAAVAHGLSVVMGAPNIVRGGSQSGNVAASALLERGLLHVFSSDYVPASPMQAAFQLVADGTVRLEDAVKLISSNPATAIGLDDRGEITVGKRGDLVRVRTHALPGTPEHPAGLSVPIVRTVYRQGVRVA</sequence>
<dbReference type="Proteomes" id="UP000621510">
    <property type="component" value="Unassembled WGS sequence"/>
</dbReference>
<dbReference type="RefSeq" id="WP_201856413.1">
    <property type="nucleotide sequence ID" value="NZ_JAERRG010000024.1"/>
</dbReference>
<keyword evidence="2" id="KW-0378">Hydrolase</keyword>
<dbReference type="GO" id="GO:0016787">
    <property type="term" value="F:hydrolase activity"/>
    <property type="evidence" value="ECO:0007669"/>
    <property type="project" value="UniProtKB-KW"/>
</dbReference>
<dbReference type="PANTHER" id="PTHR43135">
    <property type="entry name" value="ALPHA-D-RIBOSE 1-METHYLPHOSPHONATE 5-TRIPHOSPHATE DIPHOSPHATASE"/>
    <property type="match status" value="1"/>
</dbReference>
<feature type="domain" description="Amidohydrolase 3" evidence="1">
    <location>
        <begin position="217"/>
        <end position="390"/>
    </location>
</feature>
<dbReference type="NCBIfam" id="NF011981">
    <property type="entry name" value="PRK15446.1-2"/>
    <property type="match status" value="1"/>
</dbReference>
<organism evidence="2 3">
    <name type="scientific">Streptomyces endocoffeicus</name>
    <dbReference type="NCBI Taxonomy" id="2898945"/>
    <lineage>
        <taxon>Bacteria</taxon>
        <taxon>Bacillati</taxon>
        <taxon>Actinomycetota</taxon>
        <taxon>Actinomycetes</taxon>
        <taxon>Kitasatosporales</taxon>
        <taxon>Streptomycetaceae</taxon>
        <taxon>Streptomyces</taxon>
    </lineage>
</organism>
<dbReference type="NCBIfam" id="NF011987">
    <property type="entry name" value="PRK15446.2-3"/>
    <property type="match status" value="1"/>
</dbReference>
<evidence type="ECO:0000313" key="2">
    <source>
        <dbReference type="EMBL" id="MBL1118594.1"/>
    </source>
</evidence>
<accession>A0ABS1Q1P7</accession>
<protein>
    <submittedName>
        <fullName evidence="2">Alpha-D-ribose 1-methylphosphonate 5-triphosphate diphosphatase</fullName>
        <ecNumber evidence="2">3.6.1.63</ecNumber>
    </submittedName>
</protein>
<dbReference type="EC" id="3.6.1.63" evidence="2"/>
<dbReference type="SUPFAM" id="SSF51556">
    <property type="entry name" value="Metallo-dependent hydrolases"/>
    <property type="match status" value="1"/>
</dbReference>
<dbReference type="NCBIfam" id="NF011983">
    <property type="entry name" value="PRK15446.1-4"/>
    <property type="match status" value="1"/>
</dbReference>
<comment type="caution">
    <text evidence="2">The sequence shown here is derived from an EMBL/GenBank/DDBJ whole genome shotgun (WGS) entry which is preliminary data.</text>
</comment>
<dbReference type="NCBIfam" id="TIGR02318">
    <property type="entry name" value="phosphono_phnM"/>
    <property type="match status" value="1"/>
</dbReference>
<proteinExistence type="predicted"/>
<dbReference type="PIRSF" id="PIRSF038971">
    <property type="entry name" value="PhnM"/>
    <property type="match status" value="1"/>
</dbReference>
<gene>
    <name evidence="2" type="ORF">JK364_40440</name>
</gene>
<keyword evidence="3" id="KW-1185">Reference proteome</keyword>
<dbReference type="NCBIfam" id="NF011984">
    <property type="entry name" value="PRK15446.1-5"/>
    <property type="match status" value="1"/>
</dbReference>
<dbReference type="InterPro" id="IPR032466">
    <property type="entry name" value="Metal_Hydrolase"/>
</dbReference>
<dbReference type="EMBL" id="JAERRG010000024">
    <property type="protein sequence ID" value="MBL1118594.1"/>
    <property type="molecule type" value="Genomic_DNA"/>
</dbReference>
<dbReference type="SUPFAM" id="SSF51338">
    <property type="entry name" value="Composite domain of metallo-dependent hydrolases"/>
    <property type="match status" value="1"/>
</dbReference>
<evidence type="ECO:0000259" key="1">
    <source>
        <dbReference type="Pfam" id="PF07969"/>
    </source>
</evidence>
<evidence type="ECO:0000313" key="3">
    <source>
        <dbReference type="Proteomes" id="UP000621510"/>
    </source>
</evidence>
<dbReference type="InterPro" id="IPR051781">
    <property type="entry name" value="Metallo-dep_Hydrolase"/>
</dbReference>
<dbReference type="PANTHER" id="PTHR43135:SF3">
    <property type="entry name" value="ALPHA-D-RIBOSE 1-METHYLPHOSPHONATE 5-TRIPHOSPHATE DIPHOSPHATASE"/>
    <property type="match status" value="1"/>
</dbReference>